<organism evidence="1 2">
    <name type="scientific">Rhizoctonia solani</name>
    <dbReference type="NCBI Taxonomy" id="456999"/>
    <lineage>
        <taxon>Eukaryota</taxon>
        <taxon>Fungi</taxon>
        <taxon>Dikarya</taxon>
        <taxon>Basidiomycota</taxon>
        <taxon>Agaricomycotina</taxon>
        <taxon>Agaricomycetes</taxon>
        <taxon>Cantharellales</taxon>
        <taxon>Ceratobasidiaceae</taxon>
        <taxon>Rhizoctonia</taxon>
    </lineage>
</organism>
<dbReference type="EMBL" id="CAJMWQ010001777">
    <property type="protein sequence ID" value="CAE6461815.1"/>
    <property type="molecule type" value="Genomic_DNA"/>
</dbReference>
<sequence length="337" mass="38340">MSQNALSSTRPVVIGDTLSFDTHPDKDEDLMECTVKWKQDGKERSAKYMVFKAKNVTAGDTDPCVPVFVQTSYYNKTFENSNGVTEFMITSQWHYGQRDETGADRFVVLHDEENQPYQHRFIASWLINLENLVHDAASAAGYAFYADKLDELGKAYLGDYLHSYSSLVVQSGDVLLVPSKLKFFSFGNLKTIKWMQRGSERSAEYYSFSVVNATQKGQDVMFFIQKEWWQSDSTSENHISKIATKNADGQYEFKIDAKSQYGQADKTGKNRWVVYHDKERHPYQHRFVKSILHSQADSLAQAQAMAGVFGIKVIDVNLKEILDFAGGIFGDSLHTFN</sequence>
<name>A0A8H3BQU4_9AGAM</name>
<comment type="caution">
    <text evidence="1">The sequence shown here is derived from an EMBL/GenBank/DDBJ whole genome shotgun (WGS) entry which is preliminary data.</text>
</comment>
<gene>
    <name evidence="1" type="ORF">RDB_LOCUS89210</name>
</gene>
<evidence type="ECO:0000313" key="2">
    <source>
        <dbReference type="Proteomes" id="UP000663826"/>
    </source>
</evidence>
<protein>
    <submittedName>
        <fullName evidence="1">Uncharacterized protein</fullName>
    </submittedName>
</protein>
<accession>A0A8H3BQU4</accession>
<reference evidence="1" key="1">
    <citation type="submission" date="2021-01" db="EMBL/GenBank/DDBJ databases">
        <authorList>
            <person name="Kaushik A."/>
        </authorList>
    </citation>
    <scope>NUCLEOTIDE SEQUENCE</scope>
    <source>
        <strain evidence="1">AG1-1B</strain>
    </source>
</reference>
<dbReference type="AlphaFoldDB" id="A0A8H3BQU4"/>
<evidence type="ECO:0000313" key="1">
    <source>
        <dbReference type="EMBL" id="CAE6461815.1"/>
    </source>
</evidence>
<dbReference type="Proteomes" id="UP000663826">
    <property type="component" value="Unassembled WGS sequence"/>
</dbReference>
<proteinExistence type="predicted"/>